<sequence>MSQKAQSVITLLIIFAVIIGALYWLMKESDENRKYIVDTVNRNYEYSKGIITDVKSYKGHSLDVEYIIKGKKYKYSGGWTKNPNNLGEGDSIRFRYSVENPELIITELQNEY</sequence>
<evidence type="ECO:0000313" key="3">
    <source>
        <dbReference type="Proteomes" id="UP000321532"/>
    </source>
</evidence>
<dbReference type="AlphaFoldDB" id="A0A512AS43"/>
<dbReference type="SUPFAM" id="SSF101936">
    <property type="entry name" value="DNA-binding pseudobarrel domain"/>
    <property type="match status" value="1"/>
</dbReference>
<evidence type="ECO:0000313" key="2">
    <source>
        <dbReference type="EMBL" id="GEO02525.1"/>
    </source>
</evidence>
<gene>
    <name evidence="2" type="ORF">AAE02nite_01890</name>
</gene>
<dbReference type="InterPro" id="IPR015300">
    <property type="entry name" value="DNA-bd_pseudobarrel_sf"/>
</dbReference>
<evidence type="ECO:0008006" key="4">
    <source>
        <dbReference type="Google" id="ProtNLM"/>
    </source>
</evidence>
<dbReference type="EMBL" id="BJYS01000001">
    <property type="protein sequence ID" value="GEO02525.1"/>
    <property type="molecule type" value="Genomic_DNA"/>
</dbReference>
<accession>A0A512AS43</accession>
<protein>
    <recommendedName>
        <fullName evidence="4">DUF3592 domain-containing protein</fullName>
    </recommendedName>
</protein>
<proteinExistence type="predicted"/>
<dbReference type="RefSeq" id="WP_146894564.1">
    <property type="nucleotide sequence ID" value="NZ_BJYS01000001.1"/>
</dbReference>
<name>A0A512AS43_9BACT</name>
<feature type="transmembrane region" description="Helical" evidence="1">
    <location>
        <begin position="6"/>
        <end position="26"/>
    </location>
</feature>
<dbReference type="Proteomes" id="UP000321532">
    <property type="component" value="Unassembled WGS sequence"/>
</dbReference>
<keyword evidence="3" id="KW-1185">Reference proteome</keyword>
<dbReference type="OrthoDB" id="893645at2"/>
<keyword evidence="1" id="KW-1133">Transmembrane helix</keyword>
<evidence type="ECO:0000256" key="1">
    <source>
        <dbReference type="SAM" id="Phobius"/>
    </source>
</evidence>
<organism evidence="2 3">
    <name type="scientific">Adhaeribacter aerolatus</name>
    <dbReference type="NCBI Taxonomy" id="670289"/>
    <lineage>
        <taxon>Bacteria</taxon>
        <taxon>Pseudomonadati</taxon>
        <taxon>Bacteroidota</taxon>
        <taxon>Cytophagia</taxon>
        <taxon>Cytophagales</taxon>
        <taxon>Hymenobacteraceae</taxon>
        <taxon>Adhaeribacter</taxon>
    </lineage>
</organism>
<reference evidence="2 3" key="1">
    <citation type="submission" date="2019-07" db="EMBL/GenBank/DDBJ databases">
        <title>Whole genome shotgun sequence of Adhaeribacter aerolatus NBRC 106133.</title>
        <authorList>
            <person name="Hosoyama A."/>
            <person name="Uohara A."/>
            <person name="Ohji S."/>
            <person name="Ichikawa N."/>
        </authorList>
    </citation>
    <scope>NUCLEOTIDE SEQUENCE [LARGE SCALE GENOMIC DNA]</scope>
    <source>
        <strain evidence="2 3">NBRC 106133</strain>
    </source>
</reference>
<keyword evidence="1" id="KW-0812">Transmembrane</keyword>
<keyword evidence="1" id="KW-0472">Membrane</keyword>
<comment type="caution">
    <text evidence="2">The sequence shown here is derived from an EMBL/GenBank/DDBJ whole genome shotgun (WGS) entry which is preliminary data.</text>
</comment>